<keyword evidence="2" id="KW-0812">Transmembrane</keyword>
<dbReference type="PANTHER" id="PTHR28228">
    <property type="entry name" value="SECRETORY COMPONENT PROTEIN SHR3"/>
    <property type="match status" value="1"/>
</dbReference>
<dbReference type="GO" id="GO:0005789">
    <property type="term" value="C:endoplasmic reticulum membrane"/>
    <property type="evidence" value="ECO:0007669"/>
    <property type="project" value="TreeGrafter"/>
</dbReference>
<name>A0A0C3AKM2_SERVB</name>
<reference evidence="3 4" key="1">
    <citation type="submission" date="2014-04" db="EMBL/GenBank/DDBJ databases">
        <authorList>
            <consortium name="DOE Joint Genome Institute"/>
            <person name="Kuo A."/>
            <person name="Zuccaro A."/>
            <person name="Kohler A."/>
            <person name="Nagy L.G."/>
            <person name="Floudas D."/>
            <person name="Copeland A."/>
            <person name="Barry K.W."/>
            <person name="Cichocki N."/>
            <person name="Veneault-Fourrey C."/>
            <person name="LaButti K."/>
            <person name="Lindquist E.A."/>
            <person name="Lipzen A."/>
            <person name="Lundell T."/>
            <person name="Morin E."/>
            <person name="Murat C."/>
            <person name="Sun H."/>
            <person name="Tunlid A."/>
            <person name="Henrissat B."/>
            <person name="Grigoriev I.V."/>
            <person name="Hibbett D.S."/>
            <person name="Martin F."/>
            <person name="Nordberg H.P."/>
            <person name="Cantor M.N."/>
            <person name="Hua S.X."/>
        </authorList>
    </citation>
    <scope>NUCLEOTIDE SEQUENCE [LARGE SCALE GENOMIC DNA]</scope>
    <source>
        <strain evidence="3 4">MAFF 305830</strain>
    </source>
</reference>
<evidence type="ECO:0000256" key="1">
    <source>
        <dbReference type="SAM" id="MobiDB-lite"/>
    </source>
</evidence>
<feature type="region of interest" description="Disordered" evidence="1">
    <location>
        <begin position="168"/>
        <end position="242"/>
    </location>
</feature>
<reference evidence="4" key="2">
    <citation type="submission" date="2015-01" db="EMBL/GenBank/DDBJ databases">
        <title>Evolutionary Origins and Diversification of the Mycorrhizal Mutualists.</title>
        <authorList>
            <consortium name="DOE Joint Genome Institute"/>
            <consortium name="Mycorrhizal Genomics Consortium"/>
            <person name="Kohler A."/>
            <person name="Kuo A."/>
            <person name="Nagy L.G."/>
            <person name="Floudas D."/>
            <person name="Copeland A."/>
            <person name="Barry K.W."/>
            <person name="Cichocki N."/>
            <person name="Veneault-Fourrey C."/>
            <person name="LaButti K."/>
            <person name="Lindquist E.A."/>
            <person name="Lipzen A."/>
            <person name="Lundell T."/>
            <person name="Morin E."/>
            <person name="Murat C."/>
            <person name="Riley R."/>
            <person name="Ohm R."/>
            <person name="Sun H."/>
            <person name="Tunlid A."/>
            <person name="Henrissat B."/>
            <person name="Grigoriev I.V."/>
            <person name="Hibbett D.S."/>
            <person name="Martin F."/>
        </authorList>
    </citation>
    <scope>NUCLEOTIDE SEQUENCE [LARGE SCALE GENOMIC DNA]</scope>
    <source>
        <strain evidence="4">MAFF 305830</strain>
    </source>
</reference>
<dbReference type="InterPro" id="IPR013248">
    <property type="entry name" value="Psh3/Shr3"/>
</dbReference>
<evidence type="ECO:0000313" key="3">
    <source>
        <dbReference type="EMBL" id="KIM19851.1"/>
    </source>
</evidence>
<protein>
    <recommendedName>
        <fullName evidence="5">Shr3 amino acid permease chaperone</fullName>
    </recommendedName>
</protein>
<gene>
    <name evidence="3" type="ORF">M408DRAFT_82947</name>
</gene>
<evidence type="ECO:0000313" key="4">
    <source>
        <dbReference type="Proteomes" id="UP000054097"/>
    </source>
</evidence>
<dbReference type="GO" id="GO:0006888">
    <property type="term" value="P:endoplasmic reticulum to Golgi vesicle-mediated transport"/>
    <property type="evidence" value="ECO:0007669"/>
    <property type="project" value="TreeGrafter"/>
</dbReference>
<dbReference type="HOGENOM" id="CLU_080510_2_0_1"/>
<evidence type="ECO:0008006" key="5">
    <source>
        <dbReference type="Google" id="ProtNLM"/>
    </source>
</evidence>
<sequence>MGIRIAVVVMSTSFLLGILMTHWIADSLTLWKSPLTDAHLFTAATYYGLLAKMNVYMAATIVGIVTLGFMALVLSFQDGEVGNLMFDGASIFLYGIASAVYVYSAIPKLSSFTNLLFPSTATRFPTSLRQPTVELASSHLICAVALTGVMILQTAKYWADAEEDDGALETRVPSSQTEWKRSPRPIVDVVEERPAVGNRRGSLSASAGSERLTRSRTSESPSSRRRSPVKRKAGSGSGSATR</sequence>
<feature type="transmembrane region" description="Helical" evidence="2">
    <location>
        <begin position="88"/>
        <end position="106"/>
    </location>
</feature>
<dbReference type="PANTHER" id="PTHR28228:SF1">
    <property type="entry name" value="SECRETORY COMPONENT PROTEIN SHR3"/>
    <property type="match status" value="1"/>
</dbReference>
<dbReference type="AlphaFoldDB" id="A0A0C3AKM2"/>
<feature type="transmembrane region" description="Helical" evidence="2">
    <location>
        <begin position="55"/>
        <end position="76"/>
    </location>
</feature>
<keyword evidence="2" id="KW-0472">Membrane</keyword>
<keyword evidence="2" id="KW-1133">Transmembrane helix</keyword>
<dbReference type="Proteomes" id="UP000054097">
    <property type="component" value="Unassembled WGS sequence"/>
</dbReference>
<dbReference type="OrthoDB" id="5229808at2759"/>
<accession>A0A0C3AKM2</accession>
<feature type="transmembrane region" description="Helical" evidence="2">
    <location>
        <begin position="7"/>
        <end position="25"/>
    </location>
</feature>
<keyword evidence="4" id="KW-1185">Reference proteome</keyword>
<proteinExistence type="predicted"/>
<dbReference type="SMART" id="SM00786">
    <property type="entry name" value="SHR3_chaperone"/>
    <property type="match status" value="1"/>
</dbReference>
<feature type="compositionally biased region" description="Basic residues" evidence="1">
    <location>
        <begin position="223"/>
        <end position="233"/>
    </location>
</feature>
<dbReference type="GO" id="GO:0051082">
    <property type="term" value="F:unfolded protein binding"/>
    <property type="evidence" value="ECO:0007669"/>
    <property type="project" value="TreeGrafter"/>
</dbReference>
<dbReference type="Pfam" id="PF08229">
    <property type="entry name" value="SHR3_chaperone"/>
    <property type="match status" value="1"/>
</dbReference>
<dbReference type="EMBL" id="KN824526">
    <property type="protein sequence ID" value="KIM19851.1"/>
    <property type="molecule type" value="Genomic_DNA"/>
</dbReference>
<evidence type="ECO:0000256" key="2">
    <source>
        <dbReference type="SAM" id="Phobius"/>
    </source>
</evidence>
<organism evidence="3 4">
    <name type="scientific">Serendipita vermifera MAFF 305830</name>
    <dbReference type="NCBI Taxonomy" id="933852"/>
    <lineage>
        <taxon>Eukaryota</taxon>
        <taxon>Fungi</taxon>
        <taxon>Dikarya</taxon>
        <taxon>Basidiomycota</taxon>
        <taxon>Agaricomycotina</taxon>
        <taxon>Agaricomycetes</taxon>
        <taxon>Sebacinales</taxon>
        <taxon>Serendipitaceae</taxon>
        <taxon>Serendipita</taxon>
    </lineage>
</organism>